<dbReference type="PANTHER" id="PTHR30570:SF1">
    <property type="entry name" value="PHOSPHATE-BINDING PROTEIN PSTS"/>
    <property type="match status" value="1"/>
</dbReference>
<evidence type="ECO:0000256" key="2">
    <source>
        <dbReference type="SAM" id="MobiDB-lite"/>
    </source>
</evidence>
<comment type="caution">
    <text evidence="5">The sequence shown here is derived from an EMBL/GenBank/DDBJ whole genome shotgun (WGS) entry which is preliminary data.</text>
</comment>
<gene>
    <name evidence="5" type="ORF">KME60_26750</name>
</gene>
<dbReference type="Pfam" id="PF12849">
    <property type="entry name" value="PBP_like_2"/>
    <property type="match status" value="1"/>
</dbReference>
<dbReference type="Gene3D" id="3.40.190.10">
    <property type="entry name" value="Periplasmic binding protein-like II"/>
    <property type="match status" value="2"/>
</dbReference>
<proteinExistence type="predicted"/>
<feature type="region of interest" description="Disordered" evidence="2">
    <location>
        <begin position="38"/>
        <end position="61"/>
    </location>
</feature>
<sequence length="333" mass="36451">MSQKNETSLLVLAFLITLGLLGIGLWLFAGHFGGSTTNPAETSQNNGSDTQTQASNPQTFNQVKNVPTGLISYGGSTSWAPIRKEVDPLIQTVFPEFQLRYTGPNSEAANSTMGVSMLLKSQLEFAQASRPVSKEEYEDARKRGIQLREIPVAIDGLAVVVHPSLNIPGLTVTQFEEIFAGKITNWKQIGGPDLKIQPYGKKGRDTGNYYKLTSTTTEAIRKVANDSSGVYWSGAPLLVAQCGIKPLPIGRDTNQLIPPYRLPFIPPTECPAKRNIVNTFAIRNGDYPLSRRLIVVVKKNGQFEQQAGEAYANLLLTDEGQKLIDKAGFVRIR</sequence>
<feature type="domain" description="PBP" evidence="4">
    <location>
        <begin position="67"/>
        <end position="319"/>
    </location>
</feature>
<evidence type="ECO:0000256" key="3">
    <source>
        <dbReference type="SAM" id="Phobius"/>
    </source>
</evidence>
<reference evidence="5" key="1">
    <citation type="submission" date="2021-05" db="EMBL/GenBank/DDBJ databases">
        <authorList>
            <person name="Pietrasiak N."/>
            <person name="Ward R."/>
            <person name="Stajich J.E."/>
            <person name="Kurbessoian T."/>
        </authorList>
    </citation>
    <scope>NUCLEOTIDE SEQUENCE</scope>
    <source>
        <strain evidence="5">GSE-NOS-MK-12-04C</strain>
    </source>
</reference>
<keyword evidence="3" id="KW-1133">Transmembrane helix</keyword>
<keyword evidence="3" id="KW-0472">Membrane</keyword>
<dbReference type="InterPro" id="IPR050811">
    <property type="entry name" value="Phosphate_ABC_transporter"/>
</dbReference>
<evidence type="ECO:0000313" key="6">
    <source>
        <dbReference type="Proteomes" id="UP000729701"/>
    </source>
</evidence>
<dbReference type="SUPFAM" id="SSF53850">
    <property type="entry name" value="Periplasmic binding protein-like II"/>
    <property type="match status" value="1"/>
</dbReference>
<keyword evidence="1" id="KW-0732">Signal</keyword>
<evidence type="ECO:0000259" key="4">
    <source>
        <dbReference type="Pfam" id="PF12849"/>
    </source>
</evidence>
<name>A0A951QRW3_9CYAN</name>
<dbReference type="PANTHER" id="PTHR30570">
    <property type="entry name" value="PERIPLASMIC PHOSPHATE BINDING COMPONENT OF PHOSPHATE ABC TRANSPORTER"/>
    <property type="match status" value="1"/>
</dbReference>
<dbReference type="Proteomes" id="UP000729701">
    <property type="component" value="Unassembled WGS sequence"/>
</dbReference>
<dbReference type="EMBL" id="JAHHGZ010000037">
    <property type="protein sequence ID" value="MBW4670925.1"/>
    <property type="molecule type" value="Genomic_DNA"/>
</dbReference>
<evidence type="ECO:0000313" key="5">
    <source>
        <dbReference type="EMBL" id="MBW4670925.1"/>
    </source>
</evidence>
<protein>
    <submittedName>
        <fullName evidence="5">Substrate-binding domain-containing protein</fullName>
    </submittedName>
</protein>
<accession>A0A951QRW3</accession>
<reference evidence="5" key="2">
    <citation type="journal article" date="2022" name="Microbiol. Resour. Announc.">
        <title>Metagenome Sequencing to Explore Phylogenomics of Terrestrial Cyanobacteria.</title>
        <authorList>
            <person name="Ward R.D."/>
            <person name="Stajich J.E."/>
            <person name="Johansen J.R."/>
            <person name="Huntemann M."/>
            <person name="Clum A."/>
            <person name="Foster B."/>
            <person name="Foster B."/>
            <person name="Roux S."/>
            <person name="Palaniappan K."/>
            <person name="Varghese N."/>
            <person name="Mukherjee S."/>
            <person name="Reddy T.B.K."/>
            <person name="Daum C."/>
            <person name="Copeland A."/>
            <person name="Chen I.A."/>
            <person name="Ivanova N.N."/>
            <person name="Kyrpides N.C."/>
            <person name="Shapiro N."/>
            <person name="Eloe-Fadrosh E.A."/>
            <person name="Pietrasiak N."/>
        </authorList>
    </citation>
    <scope>NUCLEOTIDE SEQUENCE</scope>
    <source>
        <strain evidence="5">GSE-NOS-MK-12-04C</strain>
    </source>
</reference>
<evidence type="ECO:0000256" key="1">
    <source>
        <dbReference type="ARBA" id="ARBA00022729"/>
    </source>
</evidence>
<feature type="transmembrane region" description="Helical" evidence="3">
    <location>
        <begin position="9"/>
        <end position="29"/>
    </location>
</feature>
<dbReference type="AlphaFoldDB" id="A0A951QRW3"/>
<keyword evidence="3" id="KW-0812">Transmembrane</keyword>
<organism evidence="5 6">
    <name type="scientific">Cyanomargarita calcarea GSE-NOS-MK-12-04C</name>
    <dbReference type="NCBI Taxonomy" id="2839659"/>
    <lineage>
        <taxon>Bacteria</taxon>
        <taxon>Bacillati</taxon>
        <taxon>Cyanobacteriota</taxon>
        <taxon>Cyanophyceae</taxon>
        <taxon>Nostocales</taxon>
        <taxon>Cyanomargaritaceae</taxon>
        <taxon>Cyanomargarita</taxon>
    </lineage>
</organism>
<dbReference type="InterPro" id="IPR024370">
    <property type="entry name" value="PBP_domain"/>
</dbReference>